<organism evidence="1 2">
    <name type="scientific">Azospirillum oryzae</name>
    <dbReference type="NCBI Taxonomy" id="286727"/>
    <lineage>
        <taxon>Bacteria</taxon>
        <taxon>Pseudomonadati</taxon>
        <taxon>Pseudomonadota</taxon>
        <taxon>Alphaproteobacteria</taxon>
        <taxon>Rhodospirillales</taxon>
        <taxon>Azospirillaceae</taxon>
        <taxon>Azospirillum</taxon>
    </lineage>
</organism>
<evidence type="ECO:0000313" key="2">
    <source>
        <dbReference type="Proteomes" id="UP000509702"/>
    </source>
</evidence>
<dbReference type="RefSeq" id="WP_149198362.1">
    <property type="nucleotide sequence ID" value="NZ_BSOV01000044.1"/>
</dbReference>
<keyword evidence="2" id="KW-1185">Reference proteome</keyword>
<protein>
    <submittedName>
        <fullName evidence="1">Uncharacterized protein</fullName>
    </submittedName>
</protein>
<dbReference type="EMBL" id="CP054619">
    <property type="protein sequence ID" value="QKS51779.1"/>
    <property type="molecule type" value="Genomic_DNA"/>
</dbReference>
<dbReference type="KEGG" id="aoz:HUE56_15115"/>
<name>A0A6N1AKB0_9PROT</name>
<reference evidence="1 2" key="1">
    <citation type="submission" date="2020-06" db="EMBL/GenBank/DDBJ databases">
        <title>Complete genome of Azosprillum oryzae KACC14407.</title>
        <authorList>
            <person name="Kim M."/>
            <person name="Park Y.-J."/>
            <person name="Shin J.-H."/>
        </authorList>
    </citation>
    <scope>NUCLEOTIDE SEQUENCE [LARGE SCALE GENOMIC DNA]</scope>
    <source>
        <strain evidence="1 2">KACC 14407</strain>
    </source>
</reference>
<proteinExistence type="predicted"/>
<gene>
    <name evidence="1" type="ORF">HUE56_15115</name>
</gene>
<accession>A0A6N1AKB0</accession>
<dbReference type="Proteomes" id="UP000509702">
    <property type="component" value="Chromosome"/>
</dbReference>
<sequence length="95" mass="10602">MVALSKEWFDYHLTPAGWHHGTERLDGGTINEEPVPDGCVLTVRVHEEIGSIGGKLHNWVAVHWQHADTALVKELLIRHGQLPPHSGIETATVDW</sequence>
<dbReference type="OrthoDB" id="8926444at2"/>
<evidence type="ECO:0000313" key="1">
    <source>
        <dbReference type="EMBL" id="QKS51779.1"/>
    </source>
</evidence>
<dbReference type="AlphaFoldDB" id="A0A6N1AKB0"/>